<name>A0ACC1HRM5_9FUNG</name>
<comment type="caution">
    <text evidence="1">The sequence shown here is derived from an EMBL/GenBank/DDBJ whole genome shotgun (WGS) entry which is preliminary data.</text>
</comment>
<keyword evidence="2" id="KW-1185">Reference proteome</keyword>
<protein>
    <submittedName>
        <fullName evidence="1">Uncharacterized protein</fullName>
    </submittedName>
</protein>
<evidence type="ECO:0000313" key="2">
    <source>
        <dbReference type="Proteomes" id="UP001145114"/>
    </source>
</evidence>
<organism evidence="1 2">
    <name type="scientific">Spiromyces aspiralis</name>
    <dbReference type="NCBI Taxonomy" id="68401"/>
    <lineage>
        <taxon>Eukaryota</taxon>
        <taxon>Fungi</taxon>
        <taxon>Fungi incertae sedis</taxon>
        <taxon>Zoopagomycota</taxon>
        <taxon>Kickxellomycotina</taxon>
        <taxon>Kickxellomycetes</taxon>
        <taxon>Kickxellales</taxon>
        <taxon>Kickxellaceae</taxon>
        <taxon>Spiromyces</taxon>
    </lineage>
</organism>
<accession>A0ACC1HRM5</accession>
<proteinExistence type="predicted"/>
<sequence length="109" mass="12183">MQSILSEITSGGIAVSDYYANIWTKSFRENLQEFIDNYPYGRGEYSQFTHAIGGTKVPKYYDADWYYSYVSAVEQLQDNDSSSPGACSIRSSLLLLATVTLAATTYSLF</sequence>
<dbReference type="EMBL" id="JAMZIH010000536">
    <property type="protein sequence ID" value="KAJ1679198.1"/>
    <property type="molecule type" value="Genomic_DNA"/>
</dbReference>
<reference evidence="1" key="1">
    <citation type="submission" date="2022-06" db="EMBL/GenBank/DDBJ databases">
        <title>Phylogenomic reconstructions and comparative analyses of Kickxellomycotina fungi.</title>
        <authorList>
            <person name="Reynolds N.K."/>
            <person name="Stajich J.E."/>
            <person name="Barry K."/>
            <person name="Grigoriev I.V."/>
            <person name="Crous P."/>
            <person name="Smith M.E."/>
        </authorList>
    </citation>
    <scope>NUCLEOTIDE SEQUENCE</scope>
    <source>
        <strain evidence="1">RSA 2271</strain>
    </source>
</reference>
<dbReference type="Proteomes" id="UP001145114">
    <property type="component" value="Unassembled WGS sequence"/>
</dbReference>
<gene>
    <name evidence="1" type="ORF">EV182_002535</name>
</gene>
<evidence type="ECO:0000313" key="1">
    <source>
        <dbReference type="EMBL" id="KAJ1679198.1"/>
    </source>
</evidence>